<dbReference type="EMBL" id="JBFOLJ010000007">
    <property type="protein sequence ID" value="KAL2520704.1"/>
    <property type="molecule type" value="Genomic_DNA"/>
</dbReference>
<reference evidence="2" key="1">
    <citation type="submission" date="2024-07" db="EMBL/GenBank/DDBJ databases">
        <title>Two chromosome-level genome assemblies of Korean endemic species Abeliophyllum distichum and Forsythia ovata (Oleaceae).</title>
        <authorList>
            <person name="Jang H."/>
        </authorList>
    </citation>
    <scope>NUCLEOTIDE SEQUENCE [LARGE SCALE GENOMIC DNA]</scope>
</reference>
<dbReference type="Proteomes" id="UP001604277">
    <property type="component" value="Unassembled WGS sequence"/>
</dbReference>
<accession>A0ABD1U6T9</accession>
<comment type="caution">
    <text evidence="1">The sequence shown here is derived from an EMBL/GenBank/DDBJ whole genome shotgun (WGS) entry which is preliminary data.</text>
</comment>
<evidence type="ECO:0000313" key="2">
    <source>
        <dbReference type="Proteomes" id="UP001604277"/>
    </source>
</evidence>
<evidence type="ECO:0000313" key="1">
    <source>
        <dbReference type="EMBL" id="KAL2520704.1"/>
    </source>
</evidence>
<gene>
    <name evidence="1" type="ORF">Fot_24627</name>
</gene>
<dbReference type="AlphaFoldDB" id="A0ABD1U6T9"/>
<proteinExistence type="predicted"/>
<name>A0ABD1U6T9_9LAMI</name>
<sequence>MAILCRFTKLSDYPKCHYLDTVYKTTRKYLMILLSTLVHRGALSRVLGCIMRGLYDPLLCIEGLRAVCKGAYFRGLWDPLSYTGGPWAVYGSAQLVYARMTRYGDFIRSALV</sequence>
<protein>
    <submittedName>
        <fullName evidence="1">Uncharacterized protein</fullName>
    </submittedName>
</protein>
<keyword evidence="2" id="KW-1185">Reference proteome</keyword>
<organism evidence="1 2">
    <name type="scientific">Forsythia ovata</name>
    <dbReference type="NCBI Taxonomy" id="205694"/>
    <lineage>
        <taxon>Eukaryota</taxon>
        <taxon>Viridiplantae</taxon>
        <taxon>Streptophyta</taxon>
        <taxon>Embryophyta</taxon>
        <taxon>Tracheophyta</taxon>
        <taxon>Spermatophyta</taxon>
        <taxon>Magnoliopsida</taxon>
        <taxon>eudicotyledons</taxon>
        <taxon>Gunneridae</taxon>
        <taxon>Pentapetalae</taxon>
        <taxon>asterids</taxon>
        <taxon>lamiids</taxon>
        <taxon>Lamiales</taxon>
        <taxon>Oleaceae</taxon>
        <taxon>Forsythieae</taxon>
        <taxon>Forsythia</taxon>
    </lineage>
</organism>